<dbReference type="GO" id="GO:0007017">
    <property type="term" value="P:microtubule-based process"/>
    <property type="evidence" value="ECO:0007669"/>
    <property type="project" value="InterPro"/>
</dbReference>
<accession>A0AAV5UZV9</accession>
<dbReference type="InterPro" id="IPR001372">
    <property type="entry name" value="Dynein_light_chain_typ-1/2"/>
</dbReference>
<dbReference type="Gene3D" id="3.30.740.10">
    <property type="entry name" value="Protein Inhibitor Of Neuronal Nitric Oxide Synthase"/>
    <property type="match status" value="1"/>
</dbReference>
<gene>
    <name evidence="1" type="ORF">PFISCL1PPCAC_2397</name>
</gene>
<evidence type="ECO:0000313" key="1">
    <source>
        <dbReference type="EMBL" id="GMT11100.1"/>
    </source>
</evidence>
<dbReference type="AlphaFoldDB" id="A0AAV5UZV9"/>
<organism evidence="1 2">
    <name type="scientific">Pristionchus fissidentatus</name>
    <dbReference type="NCBI Taxonomy" id="1538716"/>
    <lineage>
        <taxon>Eukaryota</taxon>
        <taxon>Metazoa</taxon>
        <taxon>Ecdysozoa</taxon>
        <taxon>Nematoda</taxon>
        <taxon>Chromadorea</taxon>
        <taxon>Rhabditida</taxon>
        <taxon>Rhabditina</taxon>
        <taxon>Diplogasteromorpha</taxon>
        <taxon>Diplogasteroidea</taxon>
        <taxon>Neodiplogasteridae</taxon>
        <taxon>Pristionchus</taxon>
    </lineage>
</organism>
<proteinExistence type="predicted"/>
<dbReference type="SUPFAM" id="SSF54648">
    <property type="entry name" value="DLC"/>
    <property type="match status" value="1"/>
</dbReference>
<protein>
    <recommendedName>
        <fullName evidence="3">Dynein light chain</fullName>
    </recommendedName>
</protein>
<sequence length="102" mass="11320">FLSIRMVDSKPPLPNVSEYEMSDIDSHLLREVKKVAKEAAKERITKGKMAERIKSFLDIKSGGDSVWCCIVGSQFGGDVTYQSGTGATFFVGETIIMIFRPK</sequence>
<dbReference type="SMART" id="SM01375">
    <property type="entry name" value="Dynein_light"/>
    <property type="match status" value="1"/>
</dbReference>
<name>A0AAV5UZV9_9BILA</name>
<dbReference type="CDD" id="cd21450">
    <property type="entry name" value="DLC-like_DYNLL1-like"/>
    <property type="match status" value="1"/>
</dbReference>
<dbReference type="InterPro" id="IPR037177">
    <property type="entry name" value="DLC_sf"/>
</dbReference>
<comment type="caution">
    <text evidence="1">The sequence shown here is derived from an EMBL/GenBank/DDBJ whole genome shotgun (WGS) entry which is preliminary data.</text>
</comment>
<dbReference type="GO" id="GO:0030286">
    <property type="term" value="C:dynein complex"/>
    <property type="evidence" value="ECO:0007669"/>
    <property type="project" value="InterPro"/>
</dbReference>
<evidence type="ECO:0008006" key="3">
    <source>
        <dbReference type="Google" id="ProtNLM"/>
    </source>
</evidence>
<dbReference type="EMBL" id="BTSY01000001">
    <property type="protein sequence ID" value="GMT11100.1"/>
    <property type="molecule type" value="Genomic_DNA"/>
</dbReference>
<evidence type="ECO:0000313" key="2">
    <source>
        <dbReference type="Proteomes" id="UP001432322"/>
    </source>
</evidence>
<feature type="non-terminal residue" evidence="1">
    <location>
        <position position="1"/>
    </location>
</feature>
<dbReference type="Proteomes" id="UP001432322">
    <property type="component" value="Unassembled WGS sequence"/>
</dbReference>
<dbReference type="Pfam" id="PF01221">
    <property type="entry name" value="Dynein_light"/>
    <property type="match status" value="1"/>
</dbReference>
<keyword evidence="2" id="KW-1185">Reference proteome</keyword>
<reference evidence="1" key="1">
    <citation type="submission" date="2023-10" db="EMBL/GenBank/DDBJ databases">
        <title>Genome assembly of Pristionchus species.</title>
        <authorList>
            <person name="Yoshida K."/>
            <person name="Sommer R.J."/>
        </authorList>
    </citation>
    <scope>NUCLEOTIDE SEQUENCE</scope>
    <source>
        <strain evidence="1">RS5133</strain>
    </source>
</reference>